<feature type="binding site" evidence="3">
    <location>
        <position position="59"/>
    </location>
    <ligand>
        <name>substrate</name>
    </ligand>
</feature>
<name>A0A167GIJ8_9BACL</name>
<keyword evidence="5" id="KW-1185">Reference proteome</keyword>
<organism evidence="4 5">
    <name type="scientific">Paenibacillus crassostreae</name>
    <dbReference type="NCBI Taxonomy" id="1763538"/>
    <lineage>
        <taxon>Bacteria</taxon>
        <taxon>Bacillati</taxon>
        <taxon>Bacillota</taxon>
        <taxon>Bacilli</taxon>
        <taxon>Bacillales</taxon>
        <taxon>Paenibacillaceae</taxon>
        <taxon>Paenibacillus</taxon>
    </lineage>
</organism>
<dbReference type="EMBL" id="LSFN01000002">
    <property type="protein sequence ID" value="OAB77605.1"/>
    <property type="molecule type" value="Genomic_DNA"/>
</dbReference>
<feature type="binding site" evidence="3">
    <location>
        <begin position="9"/>
        <end position="16"/>
    </location>
    <ligand>
        <name>substrate</name>
    </ligand>
</feature>
<feature type="active site" description="Tele-phosphohistidine intermediate" evidence="2">
    <location>
        <position position="10"/>
    </location>
</feature>
<dbReference type="SMART" id="SM00855">
    <property type="entry name" value="PGAM"/>
    <property type="match status" value="1"/>
</dbReference>
<gene>
    <name evidence="4" type="ORF">PNBC_00915</name>
</gene>
<dbReference type="Gene3D" id="3.40.50.1240">
    <property type="entry name" value="Phosphoglycerate mutase-like"/>
    <property type="match status" value="1"/>
</dbReference>
<evidence type="ECO:0000313" key="4">
    <source>
        <dbReference type="EMBL" id="OAB77605.1"/>
    </source>
</evidence>
<evidence type="ECO:0000256" key="1">
    <source>
        <dbReference type="ARBA" id="ARBA00022801"/>
    </source>
</evidence>
<reference evidence="4 5" key="1">
    <citation type="submission" date="2016-02" db="EMBL/GenBank/DDBJ databases">
        <title>Paenibacillus sp. LPB0068, isolated from Crassostrea gigas.</title>
        <authorList>
            <person name="Shin S.-K."/>
            <person name="Yi H."/>
        </authorList>
    </citation>
    <scope>NUCLEOTIDE SEQUENCE [LARGE SCALE GENOMIC DNA]</scope>
    <source>
        <strain evidence="4 5">LPB0068</strain>
    </source>
</reference>
<dbReference type="InterPro" id="IPR051695">
    <property type="entry name" value="Phosphoglycerate_Mutase"/>
</dbReference>
<dbReference type="PANTHER" id="PTHR46517:SF1">
    <property type="entry name" value="FRUCTOSE-2,6-BISPHOSPHATASE TIGAR"/>
    <property type="match status" value="1"/>
</dbReference>
<evidence type="ECO:0000256" key="3">
    <source>
        <dbReference type="PIRSR" id="PIRSR613078-2"/>
    </source>
</evidence>
<dbReference type="CDD" id="cd07067">
    <property type="entry name" value="HP_PGM_like"/>
    <property type="match status" value="1"/>
</dbReference>
<dbReference type="InterPro" id="IPR029033">
    <property type="entry name" value="His_PPase_superfam"/>
</dbReference>
<protein>
    <recommendedName>
        <fullName evidence="6">Alpha-ribazole phosphatase</fullName>
    </recommendedName>
</protein>
<dbReference type="InterPro" id="IPR013078">
    <property type="entry name" value="His_Pase_superF_clade-1"/>
</dbReference>
<proteinExistence type="predicted"/>
<dbReference type="AlphaFoldDB" id="A0A167GIJ8"/>
<dbReference type="GO" id="GO:0045820">
    <property type="term" value="P:negative regulation of glycolytic process"/>
    <property type="evidence" value="ECO:0007669"/>
    <property type="project" value="TreeGrafter"/>
</dbReference>
<comment type="caution">
    <text evidence="4">The sequence shown here is derived from an EMBL/GenBank/DDBJ whole genome shotgun (WGS) entry which is preliminary data.</text>
</comment>
<dbReference type="GO" id="GO:0043456">
    <property type="term" value="P:regulation of pentose-phosphate shunt"/>
    <property type="evidence" value="ECO:0007669"/>
    <property type="project" value="TreeGrafter"/>
</dbReference>
<dbReference type="OrthoDB" id="9783269at2"/>
<feature type="active site" description="Proton donor/acceptor" evidence="2">
    <location>
        <position position="83"/>
    </location>
</feature>
<keyword evidence="1" id="KW-0378">Hydrolase</keyword>
<dbReference type="PANTHER" id="PTHR46517">
    <property type="entry name" value="FRUCTOSE-2,6-BISPHOSPHATASE TIGAR"/>
    <property type="match status" value="1"/>
</dbReference>
<dbReference type="GO" id="GO:0004331">
    <property type="term" value="F:fructose-2,6-bisphosphate 2-phosphatase activity"/>
    <property type="evidence" value="ECO:0007669"/>
    <property type="project" value="TreeGrafter"/>
</dbReference>
<dbReference type="STRING" id="1763538.LPB68_07835"/>
<evidence type="ECO:0000313" key="5">
    <source>
        <dbReference type="Proteomes" id="UP000077134"/>
    </source>
</evidence>
<dbReference type="GO" id="GO:0005829">
    <property type="term" value="C:cytosol"/>
    <property type="evidence" value="ECO:0007669"/>
    <property type="project" value="TreeGrafter"/>
</dbReference>
<dbReference type="Proteomes" id="UP000077134">
    <property type="component" value="Unassembled WGS sequence"/>
</dbReference>
<evidence type="ECO:0000256" key="2">
    <source>
        <dbReference type="PIRSR" id="PIRSR613078-1"/>
    </source>
</evidence>
<dbReference type="Pfam" id="PF00300">
    <property type="entry name" value="His_Phos_1"/>
    <property type="match status" value="1"/>
</dbReference>
<dbReference type="KEGG" id="pcx:LPB68_07835"/>
<dbReference type="SUPFAM" id="SSF53254">
    <property type="entry name" value="Phosphoglycerate mutase-like"/>
    <property type="match status" value="1"/>
</dbReference>
<evidence type="ECO:0008006" key="6">
    <source>
        <dbReference type="Google" id="ProtNLM"/>
    </source>
</evidence>
<dbReference type="RefSeq" id="WP_068654336.1">
    <property type="nucleotide sequence ID" value="NZ_CP017770.1"/>
</dbReference>
<accession>A0A167GIJ8</accession>
<sequence>MEIELVLIRHGRTQWNVDKRYLGHTDIGILDRPSAELSSLKRQLEDRMFQSIFCSDLKRCQETLEYIYPTSQEQIILDTRLREMDFGDWEGQTYEQLRLVDDYCNWLDDPQSITPPNGESWLEFKERIENFMETLTSILKDEEHVNSSSAILIVTHGGVIRQLLAMTVLGSTFWDFAADPGTLISLKLTLQDDKWVGNL</sequence>